<dbReference type="Pfam" id="PF03641">
    <property type="entry name" value="Lysine_decarbox"/>
    <property type="match status" value="1"/>
</dbReference>
<dbReference type="InterPro" id="IPR031100">
    <property type="entry name" value="LOG_fam"/>
</dbReference>
<keyword evidence="4" id="KW-1185">Reference proteome</keyword>
<dbReference type="PANTHER" id="PTHR31223:SF70">
    <property type="entry name" value="LOG FAMILY PROTEIN YJL055W"/>
    <property type="match status" value="1"/>
</dbReference>
<dbReference type="GO" id="GO:0016799">
    <property type="term" value="F:hydrolase activity, hydrolyzing N-glycosyl compounds"/>
    <property type="evidence" value="ECO:0007669"/>
    <property type="project" value="TreeGrafter"/>
</dbReference>
<name>A0A934U141_9FIRM</name>
<evidence type="ECO:0000256" key="2">
    <source>
        <dbReference type="RuleBase" id="RU363015"/>
    </source>
</evidence>
<gene>
    <name evidence="3" type="ORF">JKK62_07920</name>
</gene>
<keyword evidence="2" id="KW-0378">Hydrolase</keyword>
<evidence type="ECO:0000313" key="4">
    <source>
        <dbReference type="Proteomes" id="UP000633365"/>
    </source>
</evidence>
<dbReference type="PANTHER" id="PTHR31223">
    <property type="entry name" value="LOG FAMILY PROTEIN YJL055W"/>
    <property type="match status" value="1"/>
</dbReference>
<dbReference type="GO" id="GO:0009691">
    <property type="term" value="P:cytokinin biosynthetic process"/>
    <property type="evidence" value="ECO:0007669"/>
    <property type="project" value="UniProtKB-UniRule"/>
</dbReference>
<evidence type="ECO:0000256" key="1">
    <source>
        <dbReference type="ARBA" id="ARBA00006763"/>
    </source>
</evidence>
<proteinExistence type="inferred from homology"/>
<dbReference type="AlphaFoldDB" id="A0A934U141"/>
<evidence type="ECO:0000313" key="3">
    <source>
        <dbReference type="EMBL" id="MBK6088578.1"/>
    </source>
</evidence>
<dbReference type="EC" id="3.2.2.n1" evidence="2"/>
<protein>
    <recommendedName>
        <fullName evidence="2">Cytokinin riboside 5'-monophosphate phosphoribohydrolase</fullName>
        <ecNumber evidence="2">3.2.2.n1</ecNumber>
    </recommendedName>
</protein>
<dbReference type="Gene3D" id="3.40.50.450">
    <property type="match status" value="1"/>
</dbReference>
<dbReference type="InterPro" id="IPR005269">
    <property type="entry name" value="LOG"/>
</dbReference>
<organism evidence="3 4">
    <name type="scientific">Ruminococcus difficilis</name>
    <dbReference type="NCBI Taxonomy" id="2763069"/>
    <lineage>
        <taxon>Bacteria</taxon>
        <taxon>Bacillati</taxon>
        <taxon>Bacillota</taxon>
        <taxon>Clostridia</taxon>
        <taxon>Eubacteriales</taxon>
        <taxon>Oscillospiraceae</taxon>
        <taxon>Ruminococcus</taxon>
    </lineage>
</organism>
<reference evidence="3" key="1">
    <citation type="submission" date="2021-01" db="EMBL/GenBank/DDBJ databases">
        <title>Genome public.</title>
        <authorList>
            <person name="Liu C."/>
            <person name="Sun Q."/>
        </authorList>
    </citation>
    <scope>NUCLEOTIDE SEQUENCE</scope>
    <source>
        <strain evidence="3">M6</strain>
    </source>
</reference>
<keyword evidence="2" id="KW-0203">Cytokinin biosynthesis</keyword>
<dbReference type="GO" id="GO:0005829">
    <property type="term" value="C:cytosol"/>
    <property type="evidence" value="ECO:0007669"/>
    <property type="project" value="TreeGrafter"/>
</dbReference>
<dbReference type="EMBL" id="JAEQMG010000068">
    <property type="protein sequence ID" value="MBK6088578.1"/>
    <property type="molecule type" value="Genomic_DNA"/>
</dbReference>
<comment type="similarity">
    <text evidence="1 2">Belongs to the LOG family.</text>
</comment>
<dbReference type="RefSeq" id="WP_201427471.1">
    <property type="nucleotide sequence ID" value="NZ_JAEQMG010000068.1"/>
</dbReference>
<dbReference type="Proteomes" id="UP000633365">
    <property type="component" value="Unassembled WGS sequence"/>
</dbReference>
<accession>A0A934U141</accession>
<dbReference type="SUPFAM" id="SSF102405">
    <property type="entry name" value="MCP/YpsA-like"/>
    <property type="match status" value="1"/>
</dbReference>
<dbReference type="NCBIfam" id="TIGR00730">
    <property type="entry name" value="Rossman fold protein, TIGR00730 family"/>
    <property type="match status" value="1"/>
</dbReference>
<sequence>MSTVCVFGSSSEAIDRRYLDAAYSLGAAICRRGEGMIFGAGKYGIMGAAARGYISEGGVPTGVSPYFFRERNVLLEECNLVFTDSMRERKAYMEDNSDAFVICAGGIGTFEEFFEVLTLKQLGRHKKPIVIYNLLGCYDGLIELMENAIRGKFLSEDTRSLYSVVETEEEVFEIIDGYTAVEYDKYGGR</sequence>
<comment type="caution">
    <text evidence="3">The sequence shown here is derived from an EMBL/GenBank/DDBJ whole genome shotgun (WGS) entry which is preliminary data.</text>
</comment>